<dbReference type="Proteomes" id="UP000887568">
    <property type="component" value="Unplaced"/>
</dbReference>
<evidence type="ECO:0000256" key="1">
    <source>
        <dbReference type="SAM" id="MobiDB-lite"/>
    </source>
</evidence>
<keyword evidence="3" id="KW-1185">Reference proteome</keyword>
<evidence type="ECO:0000313" key="3">
    <source>
        <dbReference type="Proteomes" id="UP000887568"/>
    </source>
</evidence>
<dbReference type="GeneID" id="119726142"/>
<sequence length="105" mass="11845">MTLTRPAKADWSIAEMNAEIGESHAYLYTSQTDKQLVVHEIRVSWTRFNRDAVLGLYDTYNKSQLSWRTAKSCRKAAKHQALSSSERLVPRSYSVPTNQPGGKGT</sequence>
<dbReference type="EnsemblMetazoa" id="XM_038197756.1">
    <property type="protein sequence ID" value="XP_038053684.1"/>
    <property type="gene ID" value="LOC119726142"/>
</dbReference>
<feature type="region of interest" description="Disordered" evidence="1">
    <location>
        <begin position="81"/>
        <end position="105"/>
    </location>
</feature>
<organism evidence="2 3">
    <name type="scientific">Patiria miniata</name>
    <name type="common">Bat star</name>
    <name type="synonym">Asterina miniata</name>
    <dbReference type="NCBI Taxonomy" id="46514"/>
    <lineage>
        <taxon>Eukaryota</taxon>
        <taxon>Metazoa</taxon>
        <taxon>Echinodermata</taxon>
        <taxon>Eleutherozoa</taxon>
        <taxon>Asterozoa</taxon>
        <taxon>Asteroidea</taxon>
        <taxon>Valvatacea</taxon>
        <taxon>Valvatida</taxon>
        <taxon>Asterinidae</taxon>
        <taxon>Patiria</taxon>
    </lineage>
</organism>
<dbReference type="RefSeq" id="XP_038053684.1">
    <property type="nucleotide sequence ID" value="XM_038197756.1"/>
</dbReference>
<feature type="compositionally biased region" description="Polar residues" evidence="1">
    <location>
        <begin position="94"/>
        <end position="105"/>
    </location>
</feature>
<proteinExistence type="predicted"/>
<protein>
    <submittedName>
        <fullName evidence="2">Uncharacterized protein</fullName>
    </submittedName>
</protein>
<reference evidence="2" key="1">
    <citation type="submission" date="2022-11" db="UniProtKB">
        <authorList>
            <consortium name="EnsemblMetazoa"/>
        </authorList>
    </citation>
    <scope>IDENTIFICATION</scope>
</reference>
<dbReference type="AlphaFoldDB" id="A0A913ZQM6"/>
<evidence type="ECO:0000313" key="2">
    <source>
        <dbReference type="EnsemblMetazoa" id="XP_038053684.1"/>
    </source>
</evidence>
<name>A0A913ZQM6_PATMI</name>
<accession>A0A913ZQM6</accession>